<comment type="subcellular location">
    <subcellularLocation>
        <location evidence="1">Membrane</location>
        <topology evidence="1">Single-pass membrane protein</topology>
    </subcellularLocation>
</comment>
<evidence type="ECO:0000259" key="6">
    <source>
        <dbReference type="Pfam" id="PF04991"/>
    </source>
</evidence>
<proteinExistence type="predicted"/>
<evidence type="ECO:0000256" key="3">
    <source>
        <dbReference type="ARBA" id="ARBA00022989"/>
    </source>
</evidence>
<evidence type="ECO:0000313" key="7">
    <source>
        <dbReference type="EMBL" id="KAH3730761.1"/>
    </source>
</evidence>
<feature type="transmembrane region" description="Helical" evidence="5">
    <location>
        <begin position="6"/>
        <end position="29"/>
    </location>
</feature>
<organism evidence="7 8">
    <name type="scientific">Dreissena polymorpha</name>
    <name type="common">Zebra mussel</name>
    <name type="synonym">Mytilus polymorpha</name>
    <dbReference type="NCBI Taxonomy" id="45954"/>
    <lineage>
        <taxon>Eukaryota</taxon>
        <taxon>Metazoa</taxon>
        <taxon>Spiralia</taxon>
        <taxon>Lophotrochozoa</taxon>
        <taxon>Mollusca</taxon>
        <taxon>Bivalvia</taxon>
        <taxon>Autobranchia</taxon>
        <taxon>Heteroconchia</taxon>
        <taxon>Euheterodonta</taxon>
        <taxon>Imparidentia</taxon>
        <taxon>Neoheterodontei</taxon>
        <taxon>Myida</taxon>
        <taxon>Dreissenoidea</taxon>
        <taxon>Dreissenidae</taxon>
        <taxon>Dreissena</taxon>
    </lineage>
</organism>
<evidence type="ECO:0000256" key="2">
    <source>
        <dbReference type="ARBA" id="ARBA00022692"/>
    </source>
</evidence>
<reference evidence="7" key="2">
    <citation type="submission" date="2020-11" db="EMBL/GenBank/DDBJ databases">
        <authorList>
            <person name="McCartney M.A."/>
            <person name="Auch B."/>
            <person name="Kono T."/>
            <person name="Mallez S."/>
            <person name="Becker A."/>
            <person name="Gohl D.M."/>
            <person name="Silverstein K.A.T."/>
            <person name="Koren S."/>
            <person name="Bechman K.B."/>
            <person name="Herman A."/>
            <person name="Abrahante J.E."/>
            <person name="Garbe J."/>
        </authorList>
    </citation>
    <scope>NUCLEOTIDE SEQUENCE</scope>
    <source>
        <strain evidence="7">Duluth1</strain>
        <tissue evidence="7">Whole animal</tissue>
    </source>
</reference>
<dbReference type="PANTHER" id="PTHR15407">
    <property type="entry name" value="FUKUTIN-RELATED"/>
    <property type="match status" value="1"/>
</dbReference>
<dbReference type="Pfam" id="PF04991">
    <property type="entry name" value="LicD"/>
    <property type="match status" value="1"/>
</dbReference>
<dbReference type="AlphaFoldDB" id="A0A9D4CUZ3"/>
<feature type="domain" description="LicD/FKTN/FKRP nucleotidyltransferase" evidence="6">
    <location>
        <begin position="256"/>
        <end position="307"/>
    </location>
</feature>
<dbReference type="PANTHER" id="PTHR15407:SF28">
    <property type="entry name" value="RIBITOL-5-PHOSPHATE TRANSFERASE FKTN"/>
    <property type="match status" value="1"/>
</dbReference>
<comment type="caution">
    <text evidence="7">The sequence shown here is derived from an EMBL/GenBank/DDBJ whole genome shotgun (WGS) entry which is preliminary data.</text>
</comment>
<keyword evidence="3 5" id="KW-1133">Transmembrane helix</keyword>
<dbReference type="GO" id="GO:0016020">
    <property type="term" value="C:membrane"/>
    <property type="evidence" value="ECO:0007669"/>
    <property type="project" value="UniProtKB-SubCell"/>
</dbReference>
<name>A0A9D4CUZ3_DREPO</name>
<keyword evidence="8" id="KW-1185">Reference proteome</keyword>
<reference evidence="7" key="1">
    <citation type="journal article" date="2019" name="bioRxiv">
        <title>The Genome of the Zebra Mussel, Dreissena polymorpha: A Resource for Invasive Species Research.</title>
        <authorList>
            <person name="McCartney M.A."/>
            <person name="Auch B."/>
            <person name="Kono T."/>
            <person name="Mallez S."/>
            <person name="Zhang Y."/>
            <person name="Obille A."/>
            <person name="Becker A."/>
            <person name="Abrahante J.E."/>
            <person name="Garbe J."/>
            <person name="Badalamenti J.P."/>
            <person name="Herman A."/>
            <person name="Mangelson H."/>
            <person name="Liachko I."/>
            <person name="Sullivan S."/>
            <person name="Sone E.D."/>
            <person name="Koren S."/>
            <person name="Silverstein K.A.T."/>
            <person name="Beckman K.B."/>
            <person name="Gohl D.M."/>
        </authorList>
    </citation>
    <scope>NUCLEOTIDE SEQUENCE</scope>
    <source>
        <strain evidence="7">Duluth1</strain>
        <tissue evidence="7">Whole animal</tissue>
    </source>
</reference>
<evidence type="ECO:0000256" key="1">
    <source>
        <dbReference type="ARBA" id="ARBA00004167"/>
    </source>
</evidence>
<dbReference type="OrthoDB" id="6046095at2759"/>
<protein>
    <recommendedName>
        <fullName evidence="6">LicD/FKTN/FKRP nucleotidyltransferase domain-containing protein</fullName>
    </recommendedName>
</protein>
<keyword evidence="4 5" id="KW-0472">Membrane</keyword>
<dbReference type="EMBL" id="JAIWYP010000012">
    <property type="protein sequence ID" value="KAH3730761.1"/>
    <property type="molecule type" value="Genomic_DNA"/>
</dbReference>
<dbReference type="InterPro" id="IPR009644">
    <property type="entry name" value="FKTN/MNN4/W02B3.4-1"/>
</dbReference>
<gene>
    <name evidence="7" type="ORF">DPMN_056756</name>
</gene>
<accession>A0A9D4CUZ3</accession>
<evidence type="ECO:0000256" key="4">
    <source>
        <dbReference type="ARBA" id="ARBA00023136"/>
    </source>
</evidence>
<dbReference type="GO" id="GO:0009100">
    <property type="term" value="P:glycoprotein metabolic process"/>
    <property type="evidence" value="ECO:0007669"/>
    <property type="project" value="UniProtKB-ARBA"/>
</dbReference>
<evidence type="ECO:0000313" key="8">
    <source>
        <dbReference type="Proteomes" id="UP000828390"/>
    </source>
</evidence>
<keyword evidence="2 5" id="KW-0812">Transmembrane</keyword>
<dbReference type="Proteomes" id="UP000828390">
    <property type="component" value="Unassembled WGS sequence"/>
</dbReference>
<dbReference type="InterPro" id="IPR007074">
    <property type="entry name" value="LicD/FKTN/FKRP_NTP_transf"/>
</dbReference>
<evidence type="ECO:0000256" key="5">
    <source>
        <dbReference type="SAM" id="Phobius"/>
    </source>
</evidence>
<sequence>MKKSEVIKAIIIIAFIYIGLQVFVAPAYLDREERNLKISAGQFERLLKLLSALQLQVFVIDPELLSDTQLSWEDPSHLVSGRKSITFGHLHEIHTKHQMERYRLHFETIGYRYVSTASFSPVTGLSSPSHHFLCSQALTVHVVVWFNRTRDTVWTDQVNWLYPSQPEDSCHLDGKYFYNYSRLFDSFNLTKRGAFLVPSPTEKFLQEVPDSQLVECNRTRARQYMDKYGQNYTEEDKVFMRKARQTVSRAKQYLDEMGIPFWLSSGTCLGWFRQCDIIPYSKDVDLGIFIKHFNADLIHAFEQGGFFLKHIFGKVSDSYELSFQSGDIKLDLFFFYEAADHAWNGGTHHETGQKYKYIFPKFSLCWTIFLDLKVRVPCPSQPYIEANYGKNWLEPVHVWEWNRSPPNVRDNGLWPQEEWKEVIQVF</sequence>